<comment type="caution">
    <text evidence="2">The sequence shown here is derived from an EMBL/GenBank/DDBJ whole genome shotgun (WGS) entry which is preliminary data.</text>
</comment>
<reference evidence="2 3" key="1">
    <citation type="submission" date="2018-07" db="EMBL/GenBank/DDBJ databases">
        <title>Genomic and Epidemiologic Investigation of an Indolent Hospital Outbreak.</title>
        <authorList>
            <person name="Johnson R.C."/>
            <person name="Deming C."/>
            <person name="Conlan S."/>
            <person name="Zellmer C.J."/>
            <person name="Michelin A.V."/>
            <person name="Lee-Lin S."/>
            <person name="Thomas P.J."/>
            <person name="Park M."/>
            <person name="Weingarten R.A."/>
            <person name="Less J."/>
            <person name="Dekker J.P."/>
            <person name="Frank K.M."/>
            <person name="Musser K.A."/>
            <person name="Mcquiston J.R."/>
            <person name="Henderson D.K."/>
            <person name="Lau A.F."/>
            <person name="Palmore T.N."/>
            <person name="Segre J.A."/>
        </authorList>
    </citation>
    <scope>NUCLEOTIDE SEQUENCE [LARGE SCALE GENOMIC DNA]</scope>
    <source>
        <strain evidence="2 3">SK-CDC1_0717</strain>
    </source>
</reference>
<sequence>MMLAGLIFATEDAGDKPGTLAATLPFGGMTLLEYQARLLVGAGAGQILVAVTRVTPALLGAVSRAAKRGVPVDIVRSAAEASTKAHPLASIVVLADGLVTTDDVVDKMSGEGKDAILVTQEPSASLERVDAQNCWAGVARIPVQRITDIAAFPPDYDFQSTLLRAIVQAGAEQVSLPSSAVRAGHGVERDGGALASRSNAVLAALTERRTSWADRHVFTRIARLALPKVVEKAVPGWALTAGGLTLGAGAAALIALGWPWGAGVALPGVAALATGAALSALRGEEKRAAAQEHLIGAIAGIVILALGLMETRADATLDGLILALSALAAVAIGERTQAVVKRWWGSPAGYLLLVTPFAIAGRVSWGLAAVAIYAVVTLAAAVESRREKP</sequence>
<protein>
    <submittedName>
        <fullName evidence="2">Uncharacterized protein</fullName>
    </submittedName>
</protein>
<proteinExistence type="predicted"/>
<dbReference type="InterPro" id="IPR029044">
    <property type="entry name" value="Nucleotide-diphossugar_trans"/>
</dbReference>
<evidence type="ECO:0000256" key="1">
    <source>
        <dbReference type="SAM" id="Phobius"/>
    </source>
</evidence>
<dbReference type="EMBL" id="QQYZ01000003">
    <property type="protein sequence ID" value="RSY88589.1"/>
    <property type="molecule type" value="Genomic_DNA"/>
</dbReference>
<feature type="transmembrane region" description="Helical" evidence="1">
    <location>
        <begin position="293"/>
        <end position="309"/>
    </location>
</feature>
<keyword evidence="1" id="KW-1133">Transmembrane helix</keyword>
<feature type="transmembrane region" description="Helical" evidence="1">
    <location>
        <begin position="264"/>
        <end position="281"/>
    </location>
</feature>
<feature type="transmembrane region" description="Helical" evidence="1">
    <location>
        <begin position="365"/>
        <end position="382"/>
    </location>
</feature>
<feature type="transmembrane region" description="Helical" evidence="1">
    <location>
        <begin position="315"/>
        <end position="331"/>
    </location>
</feature>
<evidence type="ECO:0000313" key="3">
    <source>
        <dbReference type="Proteomes" id="UP000287746"/>
    </source>
</evidence>
<keyword evidence="1" id="KW-0812">Transmembrane</keyword>
<name>A0A430G6V1_9SPHN</name>
<keyword evidence="1" id="KW-0472">Membrane</keyword>
<organism evidence="2 3">
    <name type="scientific">Sphingomonas koreensis</name>
    <dbReference type="NCBI Taxonomy" id="93064"/>
    <lineage>
        <taxon>Bacteria</taxon>
        <taxon>Pseudomonadati</taxon>
        <taxon>Pseudomonadota</taxon>
        <taxon>Alphaproteobacteria</taxon>
        <taxon>Sphingomonadales</taxon>
        <taxon>Sphingomonadaceae</taxon>
        <taxon>Sphingomonas</taxon>
    </lineage>
</organism>
<dbReference type="RefSeq" id="WP_126003655.1">
    <property type="nucleotide sequence ID" value="NZ_QQYZ01000003.1"/>
</dbReference>
<dbReference type="AlphaFoldDB" id="A0A430G6V1"/>
<evidence type="ECO:0000313" key="2">
    <source>
        <dbReference type="EMBL" id="RSY88589.1"/>
    </source>
</evidence>
<dbReference type="Proteomes" id="UP000287746">
    <property type="component" value="Unassembled WGS sequence"/>
</dbReference>
<feature type="transmembrane region" description="Helical" evidence="1">
    <location>
        <begin position="343"/>
        <end position="359"/>
    </location>
</feature>
<dbReference type="SUPFAM" id="SSF53448">
    <property type="entry name" value="Nucleotide-diphospho-sugar transferases"/>
    <property type="match status" value="1"/>
</dbReference>
<accession>A0A430G6V1</accession>
<feature type="transmembrane region" description="Helical" evidence="1">
    <location>
        <begin position="237"/>
        <end position="258"/>
    </location>
</feature>
<gene>
    <name evidence="2" type="ORF">DAH66_03765</name>
</gene>